<dbReference type="Pfam" id="PF01535">
    <property type="entry name" value="PPR"/>
    <property type="match status" value="1"/>
</dbReference>
<feature type="repeat" description="PPR" evidence="2">
    <location>
        <begin position="123"/>
        <end position="157"/>
    </location>
</feature>
<dbReference type="EMBL" id="CAUYUJ010012825">
    <property type="protein sequence ID" value="CAK0834666.1"/>
    <property type="molecule type" value="Genomic_DNA"/>
</dbReference>
<dbReference type="PROSITE" id="PS51375">
    <property type="entry name" value="PPR"/>
    <property type="match status" value="2"/>
</dbReference>
<dbReference type="Proteomes" id="UP001189429">
    <property type="component" value="Unassembled WGS sequence"/>
</dbReference>
<feature type="region of interest" description="Disordered" evidence="3">
    <location>
        <begin position="50"/>
        <end position="69"/>
    </location>
</feature>
<evidence type="ECO:0000256" key="2">
    <source>
        <dbReference type="PROSITE-ProRule" id="PRU00708"/>
    </source>
</evidence>
<dbReference type="PANTHER" id="PTHR47936">
    <property type="entry name" value="PPR_LONG DOMAIN-CONTAINING PROTEIN"/>
    <property type="match status" value="1"/>
</dbReference>
<feature type="repeat" description="PPR" evidence="2">
    <location>
        <begin position="158"/>
        <end position="192"/>
    </location>
</feature>
<evidence type="ECO:0000313" key="5">
    <source>
        <dbReference type="Proteomes" id="UP001189429"/>
    </source>
</evidence>
<accession>A0ABN9SRS2</accession>
<comment type="caution">
    <text evidence="4">The sequence shown here is derived from an EMBL/GenBank/DDBJ whole genome shotgun (WGS) entry which is preliminary data.</text>
</comment>
<dbReference type="Gene3D" id="1.25.40.10">
    <property type="entry name" value="Tetratricopeptide repeat domain"/>
    <property type="match status" value="1"/>
</dbReference>
<dbReference type="InterPro" id="IPR002885">
    <property type="entry name" value="PPR_rpt"/>
</dbReference>
<evidence type="ECO:0000256" key="3">
    <source>
        <dbReference type="SAM" id="MobiDB-lite"/>
    </source>
</evidence>
<protein>
    <submittedName>
        <fullName evidence="4">Uncharacterized protein</fullName>
    </submittedName>
</protein>
<reference evidence="4" key="1">
    <citation type="submission" date="2023-10" db="EMBL/GenBank/DDBJ databases">
        <authorList>
            <person name="Chen Y."/>
            <person name="Shah S."/>
            <person name="Dougan E. K."/>
            <person name="Thang M."/>
            <person name="Chan C."/>
        </authorList>
    </citation>
    <scope>NUCLEOTIDE SEQUENCE [LARGE SCALE GENOMIC DNA]</scope>
</reference>
<dbReference type="InterPro" id="IPR011990">
    <property type="entry name" value="TPR-like_helical_dom_sf"/>
</dbReference>
<evidence type="ECO:0000256" key="1">
    <source>
        <dbReference type="ARBA" id="ARBA00022737"/>
    </source>
</evidence>
<gene>
    <name evidence="4" type="ORF">PCOR1329_LOCUS32034</name>
</gene>
<evidence type="ECO:0000313" key="4">
    <source>
        <dbReference type="EMBL" id="CAK0834666.1"/>
    </source>
</evidence>
<proteinExistence type="predicted"/>
<name>A0ABN9SRS2_9DINO</name>
<sequence length="238" mass="25821">MIPTPLPVPRRLGWSRPEVLVAAHPKRGLGERRCGSSVCFPTSVTTSPSPRHEAWVRGQGGVSGRGSRHRRGLFAPGKEMLAAEMEPGMKTYSACVMACASGDQWQQALSSLGDLRDAGLVPDLFCYNIQSNACSKGGQWQRALALLRELCEASLEPDLVSFNIGIGACEKSGEWQQALSLLCSLCDFKVEPDSVSYSLGVSSCEEGWQMLWVLPLLRGLSDSVICNEFLVPARAKHV</sequence>
<organism evidence="4 5">
    <name type="scientific">Prorocentrum cordatum</name>
    <dbReference type="NCBI Taxonomy" id="2364126"/>
    <lineage>
        <taxon>Eukaryota</taxon>
        <taxon>Sar</taxon>
        <taxon>Alveolata</taxon>
        <taxon>Dinophyceae</taxon>
        <taxon>Prorocentrales</taxon>
        <taxon>Prorocentraceae</taxon>
        <taxon>Prorocentrum</taxon>
    </lineage>
</organism>
<dbReference type="PANTHER" id="PTHR47936:SF1">
    <property type="entry name" value="PENTATRICOPEPTIDE REPEAT-CONTAINING PROTEIN GUN1, CHLOROPLASTIC"/>
    <property type="match status" value="1"/>
</dbReference>
<keyword evidence="1" id="KW-0677">Repeat</keyword>
<keyword evidence="5" id="KW-1185">Reference proteome</keyword>
<dbReference type="NCBIfam" id="TIGR00756">
    <property type="entry name" value="PPR"/>
    <property type="match status" value="1"/>
</dbReference>